<feature type="domain" description="Glycosyltransferase 2-like" evidence="2">
    <location>
        <begin position="23"/>
        <end position="189"/>
    </location>
</feature>
<keyword evidence="3" id="KW-0328">Glycosyltransferase</keyword>
<feature type="domain" description="Glycosyltransferase 2-like" evidence="2">
    <location>
        <begin position="324"/>
        <end position="489"/>
    </location>
</feature>
<evidence type="ECO:0000256" key="1">
    <source>
        <dbReference type="SAM" id="Phobius"/>
    </source>
</evidence>
<evidence type="ECO:0000313" key="4">
    <source>
        <dbReference type="Proteomes" id="UP001139068"/>
    </source>
</evidence>
<dbReference type="RefSeq" id="WP_243070886.1">
    <property type="nucleotide sequence ID" value="NZ_JAIVFL010000001.1"/>
</dbReference>
<dbReference type="InterPro" id="IPR001173">
    <property type="entry name" value="Glyco_trans_2-like"/>
</dbReference>
<dbReference type="Proteomes" id="UP001139068">
    <property type="component" value="Unassembled WGS sequence"/>
</dbReference>
<comment type="caution">
    <text evidence="3">The sequence shown here is derived from an EMBL/GenBank/DDBJ whole genome shotgun (WGS) entry which is preliminary data.</text>
</comment>
<keyword evidence="1" id="KW-0472">Membrane</keyword>
<dbReference type="CDD" id="cd00761">
    <property type="entry name" value="Glyco_tranf_GTA_type"/>
    <property type="match status" value="1"/>
</dbReference>
<keyword evidence="4" id="KW-1185">Reference proteome</keyword>
<keyword evidence="1" id="KW-0812">Transmembrane</keyword>
<dbReference type="SUPFAM" id="SSF53448">
    <property type="entry name" value="Nucleotide-diphospho-sugar transferases"/>
    <property type="match status" value="2"/>
</dbReference>
<gene>
    <name evidence="3" type="ORF">K9U37_05740</name>
</gene>
<sequence length="629" mass="69506">MTAVPKELDDEHSQLGNRHPKVSVCIPAYQAEQYLQGVVDSILAQDYPDLELVVVDNNSSDGTRAILEAVKDDRLRVIRNTTTLPVFDNWNFTVRQARGDFVKLICVDDALGPGCIGVQAAVLESVPEVALVSVRTDYIDDDGEVVMGSRGLPGIVGRVPADRVVRQIIRSGANPIGGPVSVMFRRTDFERSGGFDPNYPFLADMHLWVRLLRRGDFYGVPGTHASFRIRRGSMHGLTSAREQLAQSIEFDRLLAADPRWSISTADRVRGRVRCYEQTLRRTVLFASTTWRVKRRGRRPIALKEVVDAGSGVQSSGTVGSLTTVICAYTTARWEHICQSVESVLAQDFTDSNVVVVIDHCLELYQMACDRFGSEERVTVLESSQERGLSGARNAGVEAADGDVIAFVDDDAVTEPGWARALMRHYRHERVAGVGGYAAPVWPEHRPAWMPTEFDWVVGCSYTGQPTELAAVRNPLGCNMSLRRSVLDTVGGFRSEVGRIGSHPVGGEETELCIRIAANDPSAMILFDPEARVQHHVSADRTTLRYFRRRCYHEGMSKAVVTELAQATKALSTERSYTLGVLPRAILRESMSMRGDGFARAGVMVLGLAVTTSGYLNAKARRWLPTRRAR</sequence>
<name>A0ABS9YTC2_9MYCO</name>
<keyword evidence="1" id="KW-1133">Transmembrane helix</keyword>
<evidence type="ECO:0000259" key="2">
    <source>
        <dbReference type="Pfam" id="PF00535"/>
    </source>
</evidence>
<dbReference type="PANTHER" id="PTHR43685:SF11">
    <property type="entry name" value="GLYCOSYLTRANSFERASE TAGX-RELATED"/>
    <property type="match status" value="1"/>
</dbReference>
<dbReference type="Pfam" id="PF00535">
    <property type="entry name" value="Glycos_transf_2"/>
    <property type="match status" value="2"/>
</dbReference>
<dbReference type="Gene3D" id="3.90.550.10">
    <property type="entry name" value="Spore Coat Polysaccharide Biosynthesis Protein SpsA, Chain A"/>
    <property type="match status" value="2"/>
</dbReference>
<dbReference type="EMBL" id="JAIVFL010000001">
    <property type="protein sequence ID" value="MCI4674456.1"/>
    <property type="molecule type" value="Genomic_DNA"/>
</dbReference>
<accession>A0ABS9YTC2</accession>
<dbReference type="GO" id="GO:0016757">
    <property type="term" value="F:glycosyltransferase activity"/>
    <property type="evidence" value="ECO:0007669"/>
    <property type="project" value="UniProtKB-KW"/>
</dbReference>
<proteinExistence type="predicted"/>
<dbReference type="PANTHER" id="PTHR43685">
    <property type="entry name" value="GLYCOSYLTRANSFERASE"/>
    <property type="match status" value="1"/>
</dbReference>
<reference evidence="3" key="1">
    <citation type="journal article" date="2022" name="ISME J.">
        <title>Identification of active gaseous-alkane degraders at natural gas seeps.</title>
        <authorList>
            <person name="Farhan Ul Haque M."/>
            <person name="Hernandez M."/>
            <person name="Crombie A.T."/>
            <person name="Murrell J.C."/>
        </authorList>
    </citation>
    <scope>NUCLEOTIDE SEQUENCE</scope>
    <source>
        <strain evidence="3">ANDR5</strain>
    </source>
</reference>
<dbReference type="EC" id="2.4.-.-" evidence="3"/>
<organism evidence="3 4">
    <name type="scientific">Candidatus Mycolicibacterium alkanivorans</name>
    <dbReference type="NCBI Taxonomy" id="2954114"/>
    <lineage>
        <taxon>Bacteria</taxon>
        <taxon>Bacillati</taxon>
        <taxon>Actinomycetota</taxon>
        <taxon>Actinomycetes</taxon>
        <taxon>Mycobacteriales</taxon>
        <taxon>Mycobacteriaceae</taxon>
        <taxon>Mycolicibacterium</taxon>
    </lineage>
</organism>
<evidence type="ECO:0000313" key="3">
    <source>
        <dbReference type="EMBL" id="MCI4674456.1"/>
    </source>
</evidence>
<protein>
    <submittedName>
        <fullName evidence="3">Glycosyltransferase</fullName>
        <ecNumber evidence="3">2.4.-.-</ecNumber>
    </submittedName>
</protein>
<dbReference type="InterPro" id="IPR029044">
    <property type="entry name" value="Nucleotide-diphossugar_trans"/>
</dbReference>
<dbReference type="InterPro" id="IPR050834">
    <property type="entry name" value="Glycosyltransf_2"/>
</dbReference>
<keyword evidence="3" id="KW-0808">Transferase</keyword>
<feature type="transmembrane region" description="Helical" evidence="1">
    <location>
        <begin position="597"/>
        <end position="617"/>
    </location>
</feature>